<dbReference type="Pfam" id="PF12352">
    <property type="entry name" value="V-SNARE_C"/>
    <property type="match status" value="1"/>
</dbReference>
<dbReference type="GO" id="GO:0005801">
    <property type="term" value="C:cis-Golgi network"/>
    <property type="evidence" value="ECO:0007669"/>
    <property type="project" value="InterPro"/>
</dbReference>
<keyword evidence="12" id="KW-1185">Reference proteome</keyword>
<dbReference type="InterPro" id="IPR023601">
    <property type="entry name" value="Golgi_SNAP_su1"/>
</dbReference>
<feature type="transmembrane region" description="Helical" evidence="10">
    <location>
        <begin position="325"/>
        <end position="344"/>
    </location>
</feature>
<dbReference type="GO" id="GO:0006888">
    <property type="term" value="P:endoplasmic reticulum to Golgi vesicle-mediated transport"/>
    <property type="evidence" value="ECO:0007669"/>
    <property type="project" value="InterPro"/>
</dbReference>
<accession>A0A163LWD3</accession>
<dbReference type="AlphaFoldDB" id="A0A163LWD3"/>
<keyword evidence="5" id="KW-0653">Protein transport</keyword>
<dbReference type="Proteomes" id="UP000078561">
    <property type="component" value="Unassembled WGS sequence"/>
</dbReference>
<evidence type="ECO:0000256" key="5">
    <source>
        <dbReference type="ARBA" id="ARBA00022927"/>
    </source>
</evidence>
<dbReference type="EMBL" id="LT551760">
    <property type="protein sequence ID" value="SAL97338.1"/>
    <property type="molecule type" value="Genomic_DNA"/>
</dbReference>
<dbReference type="OrthoDB" id="422156at2759"/>
<protein>
    <recommendedName>
        <fullName evidence="13">Golgi SNAP receptor complex member 1</fullName>
    </recommendedName>
</protein>
<dbReference type="PANTHER" id="PTHR21094:SF2">
    <property type="entry name" value="GOLGI SNAP RECEPTOR COMPLEX MEMBER 1"/>
    <property type="match status" value="1"/>
</dbReference>
<feature type="compositionally biased region" description="Polar residues" evidence="9">
    <location>
        <begin position="76"/>
        <end position="91"/>
    </location>
</feature>
<dbReference type="PANTHER" id="PTHR21094">
    <property type="entry name" value="GOS-28 SNARE- RELATED"/>
    <property type="match status" value="1"/>
</dbReference>
<evidence type="ECO:0000256" key="3">
    <source>
        <dbReference type="ARBA" id="ARBA00022448"/>
    </source>
</evidence>
<feature type="region of interest" description="Disordered" evidence="9">
    <location>
        <begin position="76"/>
        <end position="110"/>
    </location>
</feature>
<gene>
    <name evidence="11" type="primary">ABSGL_02829.1 scaffold 4001</name>
</gene>
<dbReference type="InParanoid" id="A0A163LWD3"/>
<dbReference type="GO" id="GO:0031201">
    <property type="term" value="C:SNARE complex"/>
    <property type="evidence" value="ECO:0007669"/>
    <property type="project" value="TreeGrafter"/>
</dbReference>
<reference evidence="11" key="1">
    <citation type="submission" date="2016-04" db="EMBL/GenBank/DDBJ databases">
        <authorList>
            <person name="Evans L.H."/>
            <person name="Alamgir A."/>
            <person name="Owens N."/>
            <person name="Weber N.D."/>
            <person name="Virtaneva K."/>
            <person name="Barbian K."/>
            <person name="Babar A."/>
            <person name="Rosenke K."/>
        </authorList>
    </citation>
    <scope>NUCLEOTIDE SEQUENCE [LARGE SCALE GENOMIC DNA]</scope>
    <source>
        <strain evidence="11">CBS 101.48</strain>
    </source>
</reference>
<keyword evidence="3" id="KW-0813">Transport</keyword>
<sequence>MNTITALYAKGSITHSSQRVKGKQAQADTLNRKGTNILNSDVGLQISQFLVVVVSSLLSLSLICLLSPLYSSTHMNRTAAKTRSSPSSPTLNPLMRADSPDDETDISMPSQPLSWDYLRRQARQLENEIELKLGSLSKFGATTTARQQQQQQQQQQDMSIIDFNNSGQEKEIDQLLNSLQETIGSMGQVLDRPSAVPTNPSMVHMLERHKNILYDYTKEFRRVKANIKAARDKANLMDQVQDEIRIFNSGNGDNADYYLTERNRVEGSHRMTDMILEQAYATRQDISRQGRTIQGFNTRVSGVMSRIPGINNLISRINTRRKRDTLIMAGVISTCIILITMYWLRT</sequence>
<dbReference type="GO" id="GO:0000139">
    <property type="term" value="C:Golgi membrane"/>
    <property type="evidence" value="ECO:0007669"/>
    <property type="project" value="UniProtKB-SubCell"/>
</dbReference>
<keyword evidence="4 10" id="KW-0812">Transmembrane</keyword>
<evidence type="ECO:0000313" key="12">
    <source>
        <dbReference type="Proteomes" id="UP000078561"/>
    </source>
</evidence>
<dbReference type="GO" id="GO:0048219">
    <property type="term" value="P:inter-Golgi cisterna vesicle-mediated transport"/>
    <property type="evidence" value="ECO:0007669"/>
    <property type="project" value="TreeGrafter"/>
</dbReference>
<evidence type="ECO:0000256" key="8">
    <source>
        <dbReference type="ARBA" id="ARBA00023136"/>
    </source>
</evidence>
<comment type="subcellular location">
    <subcellularLocation>
        <location evidence="1">Golgi apparatus membrane</location>
        <topology evidence="1">Single-pass type IV membrane protein</topology>
    </subcellularLocation>
</comment>
<evidence type="ECO:0000256" key="4">
    <source>
        <dbReference type="ARBA" id="ARBA00022692"/>
    </source>
</evidence>
<comment type="similarity">
    <text evidence="2">Belongs to the GOSR1 family.</text>
</comment>
<evidence type="ECO:0008006" key="13">
    <source>
        <dbReference type="Google" id="ProtNLM"/>
    </source>
</evidence>
<keyword evidence="7" id="KW-0333">Golgi apparatus</keyword>
<evidence type="ECO:0000256" key="2">
    <source>
        <dbReference type="ARBA" id="ARBA00008473"/>
    </source>
</evidence>
<proteinExistence type="inferred from homology"/>
<dbReference type="GO" id="GO:0006906">
    <property type="term" value="P:vesicle fusion"/>
    <property type="evidence" value="ECO:0007669"/>
    <property type="project" value="TreeGrafter"/>
</dbReference>
<evidence type="ECO:0000256" key="10">
    <source>
        <dbReference type="SAM" id="Phobius"/>
    </source>
</evidence>
<organism evidence="11">
    <name type="scientific">Absidia glauca</name>
    <name type="common">Pin mould</name>
    <dbReference type="NCBI Taxonomy" id="4829"/>
    <lineage>
        <taxon>Eukaryota</taxon>
        <taxon>Fungi</taxon>
        <taxon>Fungi incertae sedis</taxon>
        <taxon>Mucoromycota</taxon>
        <taxon>Mucoromycotina</taxon>
        <taxon>Mucoromycetes</taxon>
        <taxon>Mucorales</taxon>
        <taxon>Cunninghamellaceae</taxon>
        <taxon>Absidia</taxon>
    </lineage>
</organism>
<evidence type="ECO:0000256" key="6">
    <source>
        <dbReference type="ARBA" id="ARBA00022989"/>
    </source>
</evidence>
<dbReference type="GO" id="GO:0005484">
    <property type="term" value="F:SNAP receptor activity"/>
    <property type="evidence" value="ECO:0007669"/>
    <property type="project" value="TreeGrafter"/>
</dbReference>
<evidence type="ECO:0000313" key="11">
    <source>
        <dbReference type="EMBL" id="SAL97338.1"/>
    </source>
</evidence>
<evidence type="ECO:0000256" key="9">
    <source>
        <dbReference type="SAM" id="MobiDB-lite"/>
    </source>
</evidence>
<dbReference type="STRING" id="4829.A0A163LWD3"/>
<keyword evidence="8 10" id="KW-0472">Membrane</keyword>
<keyword evidence="6 10" id="KW-1133">Transmembrane helix</keyword>
<dbReference type="GO" id="GO:0015031">
    <property type="term" value="P:protein transport"/>
    <property type="evidence" value="ECO:0007669"/>
    <property type="project" value="UniProtKB-KW"/>
</dbReference>
<evidence type="ECO:0000256" key="7">
    <source>
        <dbReference type="ARBA" id="ARBA00023034"/>
    </source>
</evidence>
<name>A0A163LWD3_ABSGL</name>
<feature type="transmembrane region" description="Helical" evidence="10">
    <location>
        <begin position="49"/>
        <end position="71"/>
    </location>
</feature>
<dbReference type="GO" id="GO:0005797">
    <property type="term" value="C:Golgi medial cisterna"/>
    <property type="evidence" value="ECO:0007669"/>
    <property type="project" value="TreeGrafter"/>
</dbReference>
<evidence type="ECO:0000256" key="1">
    <source>
        <dbReference type="ARBA" id="ARBA00004409"/>
    </source>
</evidence>
<dbReference type="OMA" id="EILRDYC"/>